<name>A0ACC1RPN4_9APHY</name>
<reference evidence="1" key="1">
    <citation type="submission" date="2022-07" db="EMBL/GenBank/DDBJ databases">
        <title>Genome Sequence of Phlebia brevispora.</title>
        <authorList>
            <person name="Buettner E."/>
        </authorList>
    </citation>
    <scope>NUCLEOTIDE SEQUENCE</scope>
    <source>
        <strain evidence="1">MPL23</strain>
    </source>
</reference>
<accession>A0ACC1RPN4</accession>
<sequence length="192" mass="21041">MSVLPLSSTIPNPSSCSQHQSQPAVNSSSLPFLPKPSPSPSSPITISRPASQLHTPIPSILLLPFKNGRPRLTVVSLLIASDALLPLLAPSLTMARSPVSYSHSQYYLPSPREESPYSSQPIILHHPHPVPQQQMQQPPHPDIPIDPTLAMYGGYYPFQQQPQHMLPPHLNMTANLSSPSSHDSELVLRLRI</sequence>
<proteinExistence type="predicted"/>
<comment type="caution">
    <text evidence="1">The sequence shown here is derived from an EMBL/GenBank/DDBJ whole genome shotgun (WGS) entry which is preliminary data.</text>
</comment>
<gene>
    <name evidence="1" type="ORF">NM688_g8815</name>
</gene>
<evidence type="ECO:0000313" key="1">
    <source>
        <dbReference type="EMBL" id="KAJ3522840.1"/>
    </source>
</evidence>
<protein>
    <submittedName>
        <fullName evidence="1">Uncharacterized protein</fullName>
    </submittedName>
</protein>
<evidence type="ECO:0000313" key="2">
    <source>
        <dbReference type="Proteomes" id="UP001148662"/>
    </source>
</evidence>
<organism evidence="1 2">
    <name type="scientific">Phlebia brevispora</name>
    <dbReference type="NCBI Taxonomy" id="194682"/>
    <lineage>
        <taxon>Eukaryota</taxon>
        <taxon>Fungi</taxon>
        <taxon>Dikarya</taxon>
        <taxon>Basidiomycota</taxon>
        <taxon>Agaricomycotina</taxon>
        <taxon>Agaricomycetes</taxon>
        <taxon>Polyporales</taxon>
        <taxon>Meruliaceae</taxon>
        <taxon>Phlebia</taxon>
    </lineage>
</organism>
<dbReference type="Proteomes" id="UP001148662">
    <property type="component" value="Unassembled WGS sequence"/>
</dbReference>
<dbReference type="EMBL" id="JANHOG010002496">
    <property type="protein sequence ID" value="KAJ3522840.1"/>
    <property type="molecule type" value="Genomic_DNA"/>
</dbReference>
<keyword evidence="2" id="KW-1185">Reference proteome</keyword>